<evidence type="ECO:0000313" key="2">
    <source>
        <dbReference type="Proteomes" id="UP000792457"/>
    </source>
</evidence>
<dbReference type="EMBL" id="KZ308700">
    <property type="protein sequence ID" value="KAG8233259.1"/>
    <property type="molecule type" value="Genomic_DNA"/>
</dbReference>
<keyword evidence="2" id="KW-1185">Reference proteome</keyword>
<gene>
    <name evidence="1" type="ORF">J437_LFUL009968</name>
</gene>
<reference evidence="1" key="2">
    <citation type="submission" date="2017-10" db="EMBL/GenBank/DDBJ databases">
        <title>Ladona fulva Genome sequencing and assembly.</title>
        <authorList>
            <person name="Murali S."/>
            <person name="Richards S."/>
            <person name="Bandaranaike D."/>
            <person name="Bellair M."/>
            <person name="Blankenburg K."/>
            <person name="Chao H."/>
            <person name="Dinh H."/>
            <person name="Doddapaneni H."/>
            <person name="Dugan-Rocha S."/>
            <person name="Elkadiri S."/>
            <person name="Gnanaolivu R."/>
            <person name="Hernandez B."/>
            <person name="Skinner E."/>
            <person name="Javaid M."/>
            <person name="Lee S."/>
            <person name="Li M."/>
            <person name="Ming W."/>
            <person name="Munidasa M."/>
            <person name="Muniz J."/>
            <person name="Nguyen L."/>
            <person name="Hughes D."/>
            <person name="Osuji N."/>
            <person name="Pu L.-L."/>
            <person name="Puazo M."/>
            <person name="Qu C."/>
            <person name="Quiroz J."/>
            <person name="Raj R."/>
            <person name="Weissenberger G."/>
            <person name="Xin Y."/>
            <person name="Zou X."/>
            <person name="Han Y."/>
            <person name="Worley K."/>
            <person name="Muzny D."/>
            <person name="Gibbs R."/>
        </authorList>
    </citation>
    <scope>NUCLEOTIDE SEQUENCE</scope>
    <source>
        <strain evidence="1">Sampled in the wild</strain>
    </source>
</reference>
<protein>
    <submittedName>
        <fullName evidence="1">Uncharacterized protein</fullName>
    </submittedName>
</protein>
<dbReference type="Proteomes" id="UP000792457">
    <property type="component" value="Unassembled WGS sequence"/>
</dbReference>
<evidence type="ECO:0000313" key="1">
    <source>
        <dbReference type="EMBL" id="KAG8233259.1"/>
    </source>
</evidence>
<reference evidence="1" key="1">
    <citation type="submission" date="2013-04" db="EMBL/GenBank/DDBJ databases">
        <authorList>
            <person name="Qu J."/>
            <person name="Murali S.C."/>
            <person name="Bandaranaike D."/>
            <person name="Bellair M."/>
            <person name="Blankenburg K."/>
            <person name="Chao H."/>
            <person name="Dinh H."/>
            <person name="Doddapaneni H."/>
            <person name="Downs B."/>
            <person name="Dugan-Rocha S."/>
            <person name="Elkadiri S."/>
            <person name="Gnanaolivu R.D."/>
            <person name="Hernandez B."/>
            <person name="Javaid M."/>
            <person name="Jayaseelan J.C."/>
            <person name="Lee S."/>
            <person name="Li M."/>
            <person name="Ming W."/>
            <person name="Munidasa M."/>
            <person name="Muniz J."/>
            <person name="Nguyen L."/>
            <person name="Ongeri F."/>
            <person name="Osuji N."/>
            <person name="Pu L.-L."/>
            <person name="Puazo M."/>
            <person name="Qu C."/>
            <person name="Quiroz J."/>
            <person name="Raj R."/>
            <person name="Weissenberger G."/>
            <person name="Xin Y."/>
            <person name="Zou X."/>
            <person name="Han Y."/>
            <person name="Richards S."/>
            <person name="Worley K."/>
            <person name="Muzny D."/>
            <person name="Gibbs R."/>
        </authorList>
    </citation>
    <scope>NUCLEOTIDE SEQUENCE</scope>
    <source>
        <strain evidence="1">Sampled in the wild</strain>
    </source>
</reference>
<proteinExistence type="predicted"/>
<sequence length="156" mass="17737">MPRNYQRKTTGQSWGKENMANAISDVIHKKSSVNAAVKQNNEPEPTFNKEKQSAGRDFVESFMKEYQLTMRKPDSTSVARLMAFNKFSVGNVFEVLRELRSKHQFHAKDIYNIDETCFSTVPTKSPKVISARGNRRVIKATVAQQSVAPQFHVSVQ</sequence>
<dbReference type="AlphaFoldDB" id="A0A8K0KDJ6"/>
<name>A0A8K0KDJ6_LADFU</name>
<organism evidence="1 2">
    <name type="scientific">Ladona fulva</name>
    <name type="common">Scarce chaser dragonfly</name>
    <name type="synonym">Libellula fulva</name>
    <dbReference type="NCBI Taxonomy" id="123851"/>
    <lineage>
        <taxon>Eukaryota</taxon>
        <taxon>Metazoa</taxon>
        <taxon>Ecdysozoa</taxon>
        <taxon>Arthropoda</taxon>
        <taxon>Hexapoda</taxon>
        <taxon>Insecta</taxon>
        <taxon>Pterygota</taxon>
        <taxon>Palaeoptera</taxon>
        <taxon>Odonata</taxon>
        <taxon>Epiprocta</taxon>
        <taxon>Anisoptera</taxon>
        <taxon>Libelluloidea</taxon>
        <taxon>Libellulidae</taxon>
        <taxon>Ladona</taxon>
    </lineage>
</organism>
<accession>A0A8K0KDJ6</accession>
<dbReference type="OrthoDB" id="6629911at2759"/>
<comment type="caution">
    <text evidence="1">The sequence shown here is derived from an EMBL/GenBank/DDBJ whole genome shotgun (WGS) entry which is preliminary data.</text>
</comment>